<feature type="compositionally biased region" description="Polar residues" evidence="1">
    <location>
        <begin position="106"/>
        <end position="145"/>
    </location>
</feature>
<feature type="region of interest" description="Disordered" evidence="1">
    <location>
        <begin position="75"/>
        <end position="145"/>
    </location>
</feature>
<evidence type="ECO:0000256" key="1">
    <source>
        <dbReference type="SAM" id="MobiDB-lite"/>
    </source>
</evidence>
<dbReference type="AlphaFoldDB" id="A0A1Y2G620"/>
<proteinExistence type="predicted"/>
<dbReference type="Proteomes" id="UP000193648">
    <property type="component" value="Unassembled WGS sequence"/>
</dbReference>
<sequence>MNTTSVGDDEYCQDKTRFRLFKGLRVATAAPRQGCPDIRAFKHADTKNRVVESPLFRQSSTPLSQIPIKYHAEDQVKIPPSPSPQPQWRRAPSTGVSIGQSPLEPSLSQRSQQEEAGSFPTQYPIRQQTPSQANPQHQTNDQPGRQISSTVFADVLNVLTQREEHNQPCPFVVYCTYIERVEHLHHGVQGCCCTSQRPQSHCGAANESNT</sequence>
<organism evidence="2 3">
    <name type="scientific">Lobosporangium transversale</name>
    <dbReference type="NCBI Taxonomy" id="64571"/>
    <lineage>
        <taxon>Eukaryota</taxon>
        <taxon>Fungi</taxon>
        <taxon>Fungi incertae sedis</taxon>
        <taxon>Mucoromycota</taxon>
        <taxon>Mortierellomycotina</taxon>
        <taxon>Mortierellomycetes</taxon>
        <taxon>Mortierellales</taxon>
        <taxon>Mortierellaceae</taxon>
        <taxon>Lobosporangium</taxon>
    </lineage>
</organism>
<reference evidence="2 3" key="1">
    <citation type="submission" date="2016-07" db="EMBL/GenBank/DDBJ databases">
        <title>Pervasive Adenine N6-methylation of Active Genes in Fungi.</title>
        <authorList>
            <consortium name="DOE Joint Genome Institute"/>
            <person name="Mondo S.J."/>
            <person name="Dannebaum R.O."/>
            <person name="Kuo R.C."/>
            <person name="Labutti K."/>
            <person name="Haridas S."/>
            <person name="Kuo A."/>
            <person name="Salamov A."/>
            <person name="Ahrendt S.R."/>
            <person name="Lipzen A."/>
            <person name="Sullivan W."/>
            <person name="Andreopoulos W.B."/>
            <person name="Clum A."/>
            <person name="Lindquist E."/>
            <person name="Daum C."/>
            <person name="Ramamoorthy G.K."/>
            <person name="Gryganskyi A."/>
            <person name="Culley D."/>
            <person name="Magnuson J.K."/>
            <person name="James T.Y."/>
            <person name="O'Malley M.A."/>
            <person name="Stajich J.E."/>
            <person name="Spatafora J.W."/>
            <person name="Visel A."/>
            <person name="Grigoriev I.V."/>
        </authorList>
    </citation>
    <scope>NUCLEOTIDE SEQUENCE [LARGE SCALE GENOMIC DNA]</scope>
    <source>
        <strain evidence="2 3">NRRL 3116</strain>
    </source>
</reference>
<accession>A0A1Y2G620</accession>
<protein>
    <submittedName>
        <fullName evidence="2">Uncharacterized protein</fullName>
    </submittedName>
</protein>
<dbReference type="GeneID" id="33567919"/>
<dbReference type="EMBL" id="MCFF01000076">
    <property type="protein sequence ID" value="ORY96988.1"/>
    <property type="molecule type" value="Genomic_DNA"/>
</dbReference>
<comment type="caution">
    <text evidence="2">The sequence shown here is derived from an EMBL/GenBank/DDBJ whole genome shotgun (WGS) entry which is preliminary data.</text>
</comment>
<evidence type="ECO:0000313" key="3">
    <source>
        <dbReference type="Proteomes" id="UP000193648"/>
    </source>
</evidence>
<name>A0A1Y2G620_9FUNG</name>
<dbReference type="RefSeq" id="XP_021875550.1">
    <property type="nucleotide sequence ID" value="XM_022026076.1"/>
</dbReference>
<dbReference type="InParanoid" id="A0A1Y2G620"/>
<gene>
    <name evidence="2" type="ORF">BCR41DRAFT_364757</name>
</gene>
<keyword evidence="3" id="KW-1185">Reference proteome</keyword>
<evidence type="ECO:0000313" key="2">
    <source>
        <dbReference type="EMBL" id="ORY96988.1"/>
    </source>
</evidence>